<dbReference type="Proteomes" id="UP000030689">
    <property type="component" value="Unassembled WGS sequence"/>
</dbReference>
<name>V4N083_EUTSA</name>
<keyword evidence="3" id="KW-1185">Reference proteome</keyword>
<sequence>MDNHTHVELLEVLKKTACTEDNKGERFSLAMLILIKTLLLPKYATYRFPKKLFKRAQNLELLLSYPWGRDSYMILLDSVQKTVPSWLARNKYDLQVSR</sequence>
<accession>V4N083</accession>
<proteinExistence type="predicted"/>
<dbReference type="KEGG" id="eus:EUTSA_v10029088mg"/>
<organism evidence="2 3">
    <name type="scientific">Eutrema salsugineum</name>
    <name type="common">Saltwater cress</name>
    <name type="synonym">Sisymbrium salsugineum</name>
    <dbReference type="NCBI Taxonomy" id="72664"/>
    <lineage>
        <taxon>Eukaryota</taxon>
        <taxon>Viridiplantae</taxon>
        <taxon>Streptophyta</taxon>
        <taxon>Embryophyta</taxon>
        <taxon>Tracheophyta</taxon>
        <taxon>Spermatophyta</taxon>
        <taxon>Magnoliopsida</taxon>
        <taxon>eudicotyledons</taxon>
        <taxon>Gunneridae</taxon>
        <taxon>Pentapetalae</taxon>
        <taxon>rosids</taxon>
        <taxon>malvids</taxon>
        <taxon>Brassicales</taxon>
        <taxon>Brassicaceae</taxon>
        <taxon>Eutremeae</taxon>
        <taxon>Eutrema</taxon>
    </lineage>
</organism>
<protein>
    <recommendedName>
        <fullName evidence="1">DUF1985 domain-containing protein</fullName>
    </recommendedName>
</protein>
<reference evidence="2 3" key="1">
    <citation type="journal article" date="2013" name="Front. Plant Sci.">
        <title>The Reference Genome of the Halophytic Plant Eutrema salsugineum.</title>
        <authorList>
            <person name="Yang R."/>
            <person name="Jarvis D.E."/>
            <person name="Chen H."/>
            <person name="Beilstein M.A."/>
            <person name="Grimwood J."/>
            <person name="Jenkins J."/>
            <person name="Shu S."/>
            <person name="Prochnik S."/>
            <person name="Xin M."/>
            <person name="Ma C."/>
            <person name="Schmutz J."/>
            <person name="Wing R.A."/>
            <person name="Mitchell-Olds T."/>
            <person name="Schumaker K.S."/>
            <person name="Wang X."/>
        </authorList>
    </citation>
    <scope>NUCLEOTIDE SEQUENCE [LARGE SCALE GENOMIC DNA]</scope>
</reference>
<evidence type="ECO:0000313" key="2">
    <source>
        <dbReference type="EMBL" id="ESQ38396.1"/>
    </source>
</evidence>
<gene>
    <name evidence="2" type="ORF">EUTSA_v10029088mg</name>
</gene>
<dbReference type="Pfam" id="PF09331">
    <property type="entry name" value="DUF1985"/>
    <property type="match status" value="1"/>
</dbReference>
<dbReference type="EMBL" id="KI517537">
    <property type="protein sequence ID" value="ESQ38396.1"/>
    <property type="molecule type" value="Genomic_DNA"/>
</dbReference>
<feature type="domain" description="DUF1985" evidence="1">
    <location>
        <begin position="5"/>
        <end position="76"/>
    </location>
</feature>
<dbReference type="Gramene" id="ESQ38396">
    <property type="protein sequence ID" value="ESQ38396"/>
    <property type="gene ID" value="EUTSA_v10029088mg"/>
</dbReference>
<evidence type="ECO:0000313" key="3">
    <source>
        <dbReference type="Proteomes" id="UP000030689"/>
    </source>
</evidence>
<evidence type="ECO:0000259" key="1">
    <source>
        <dbReference type="Pfam" id="PF09331"/>
    </source>
</evidence>
<dbReference type="AlphaFoldDB" id="V4N083"/>
<dbReference type="InterPro" id="IPR015410">
    <property type="entry name" value="DUF1985"/>
</dbReference>